<feature type="domain" description="Prepilin type IV endopeptidase peptidase" evidence="3">
    <location>
        <begin position="107"/>
        <end position="230"/>
    </location>
</feature>
<feature type="transmembrane region" description="Helical" evidence="2">
    <location>
        <begin position="6"/>
        <end position="32"/>
    </location>
</feature>
<dbReference type="AlphaFoldDB" id="A0A367ZM59"/>
<name>A0A367ZM59_9BACT</name>
<dbReference type="PANTHER" id="PTHR30487">
    <property type="entry name" value="TYPE 4 PREPILIN-LIKE PROTEINS LEADER PEPTIDE-PROCESSING ENZYME"/>
    <property type="match status" value="1"/>
</dbReference>
<feature type="transmembrane region" description="Helical" evidence="2">
    <location>
        <begin position="104"/>
        <end position="123"/>
    </location>
</feature>
<feature type="transmembrane region" description="Helical" evidence="2">
    <location>
        <begin position="169"/>
        <end position="189"/>
    </location>
</feature>
<comment type="caution">
    <text evidence="4">The sequence shown here is derived from an EMBL/GenBank/DDBJ whole genome shotgun (WGS) entry which is preliminary data.</text>
</comment>
<dbReference type="EMBL" id="QOQW01000017">
    <property type="protein sequence ID" value="RCK78937.1"/>
    <property type="molecule type" value="Genomic_DNA"/>
</dbReference>
<evidence type="ECO:0000313" key="4">
    <source>
        <dbReference type="EMBL" id="RCK78937.1"/>
    </source>
</evidence>
<proteinExistence type="inferred from homology"/>
<evidence type="ECO:0000313" key="5">
    <source>
        <dbReference type="Proteomes" id="UP000252355"/>
    </source>
</evidence>
<comment type="similarity">
    <text evidence="1">Belongs to the peptidase A24 family.</text>
</comment>
<dbReference type="InterPro" id="IPR050882">
    <property type="entry name" value="Prepilin_peptidase/N-MTase"/>
</dbReference>
<dbReference type="Gene3D" id="1.20.120.1220">
    <property type="match status" value="1"/>
</dbReference>
<feature type="transmembrane region" description="Helical" evidence="2">
    <location>
        <begin position="81"/>
        <end position="98"/>
    </location>
</feature>
<protein>
    <submittedName>
        <fullName evidence="4">Leader peptidase (Prepilin peptidase)</fullName>
    </submittedName>
</protein>
<dbReference type="PANTHER" id="PTHR30487:SF0">
    <property type="entry name" value="PREPILIN LEADER PEPTIDASE_N-METHYLTRANSFERASE-RELATED"/>
    <property type="match status" value="1"/>
</dbReference>
<accession>A0A367ZM59</accession>
<keyword evidence="2" id="KW-0812">Transmembrane</keyword>
<dbReference type="GO" id="GO:0006465">
    <property type="term" value="P:signal peptide processing"/>
    <property type="evidence" value="ECO:0007669"/>
    <property type="project" value="TreeGrafter"/>
</dbReference>
<dbReference type="GO" id="GO:0004190">
    <property type="term" value="F:aspartic-type endopeptidase activity"/>
    <property type="evidence" value="ECO:0007669"/>
    <property type="project" value="InterPro"/>
</dbReference>
<dbReference type="InterPro" id="IPR000045">
    <property type="entry name" value="Prepilin_IV_endopep_pep"/>
</dbReference>
<keyword evidence="2" id="KW-1133">Transmembrane helix</keyword>
<evidence type="ECO:0000259" key="3">
    <source>
        <dbReference type="Pfam" id="PF01478"/>
    </source>
</evidence>
<gene>
    <name evidence="4" type="ORF">OZSIB_0488</name>
</gene>
<keyword evidence="2" id="KW-0472">Membrane</keyword>
<dbReference type="GO" id="GO:0005886">
    <property type="term" value="C:plasma membrane"/>
    <property type="evidence" value="ECO:0007669"/>
    <property type="project" value="TreeGrafter"/>
</dbReference>
<evidence type="ECO:0000256" key="1">
    <source>
        <dbReference type="ARBA" id="ARBA00005801"/>
    </source>
</evidence>
<reference evidence="4 5" key="1">
    <citation type="submission" date="2018-05" db="EMBL/GenBank/DDBJ databases">
        <title>A metagenomic window into the 2 km-deep terrestrial subsurface aquifer revealed taxonomically and functionally diverse microbial community comprising novel uncultured bacterial lineages.</title>
        <authorList>
            <person name="Kadnikov V.V."/>
            <person name="Mardanov A.V."/>
            <person name="Beletsky A.V."/>
            <person name="Banks D."/>
            <person name="Pimenov N.V."/>
            <person name="Frank Y.A."/>
            <person name="Karnachuk O.V."/>
            <person name="Ravin N.V."/>
        </authorList>
    </citation>
    <scope>NUCLEOTIDE SEQUENCE [LARGE SCALE GENOMIC DNA]</scope>
    <source>
        <strain evidence="4">BY5</strain>
    </source>
</reference>
<sequence>MCRPPVIAAVAATVLMTSEAVTWAVAFLAAVLGWKTGPRIAWAIRAWPGHESFHGDYLQCHACVGGRRRGCYNAGRTQDSLYAAFAALIAAASILAYGPGVRAVVSWLFAVSCLIIAVVDYRYYIIPDLLSVHGCWTGLAWHGAVALALRAEALASPPSFYVPVLDSLFGFLLGFGFLAMLSWLALFLLKKEGMGWGDVKLLGAMGAWMGWQAVIATIVLASFAGSVVGVSTILYRRLRYGTEYKPLAHMIPFGPYLCLGFLFVFYLGMDPLYRVMAAYQAWVEARLGLPH</sequence>
<evidence type="ECO:0000256" key="2">
    <source>
        <dbReference type="SAM" id="Phobius"/>
    </source>
</evidence>
<organism evidence="4 5">
    <name type="scientific">Candidatus Ozemobacter sibiricus</name>
    <dbReference type="NCBI Taxonomy" id="2268124"/>
    <lineage>
        <taxon>Bacteria</taxon>
        <taxon>Candidatus Ozemobacteria</taxon>
        <taxon>Candidatus Ozemobacterales</taxon>
        <taxon>Candidatus Ozemobacteraceae</taxon>
        <taxon>Candidatus Ozemobacter</taxon>
    </lineage>
</organism>
<dbReference type="Proteomes" id="UP000252355">
    <property type="component" value="Unassembled WGS sequence"/>
</dbReference>
<feature type="transmembrane region" description="Helical" evidence="2">
    <location>
        <begin position="210"/>
        <end position="235"/>
    </location>
</feature>
<dbReference type="Pfam" id="PF01478">
    <property type="entry name" value="Peptidase_A24"/>
    <property type="match status" value="1"/>
</dbReference>
<feature type="transmembrane region" description="Helical" evidence="2">
    <location>
        <begin position="247"/>
        <end position="267"/>
    </location>
</feature>